<dbReference type="Proteomes" id="UP000266841">
    <property type="component" value="Unassembled WGS sequence"/>
</dbReference>
<dbReference type="PANTHER" id="PTHR43628:SF1">
    <property type="entry name" value="CHITIN SYNTHASE REGULATORY FACTOR 2-RELATED"/>
    <property type="match status" value="1"/>
</dbReference>
<name>K0TB36_THAOC</name>
<comment type="caution">
    <text evidence="1">The sequence shown here is derived from an EMBL/GenBank/DDBJ whole genome shotgun (WGS) entry which is preliminary data.</text>
</comment>
<dbReference type="InterPro" id="IPR011990">
    <property type="entry name" value="TPR-like_helical_dom_sf"/>
</dbReference>
<dbReference type="AlphaFoldDB" id="K0TB36"/>
<organism evidence="1 2">
    <name type="scientific">Thalassiosira oceanica</name>
    <name type="common">Marine diatom</name>
    <dbReference type="NCBI Taxonomy" id="159749"/>
    <lineage>
        <taxon>Eukaryota</taxon>
        <taxon>Sar</taxon>
        <taxon>Stramenopiles</taxon>
        <taxon>Ochrophyta</taxon>
        <taxon>Bacillariophyta</taxon>
        <taxon>Coscinodiscophyceae</taxon>
        <taxon>Thalassiosirophycidae</taxon>
        <taxon>Thalassiosirales</taxon>
        <taxon>Thalassiosiraceae</taxon>
        <taxon>Thalassiosira</taxon>
    </lineage>
</organism>
<proteinExistence type="predicted"/>
<dbReference type="SUPFAM" id="SSF57850">
    <property type="entry name" value="RING/U-box"/>
    <property type="match status" value="1"/>
</dbReference>
<dbReference type="InterPro" id="IPR006597">
    <property type="entry name" value="Sel1-like"/>
</dbReference>
<gene>
    <name evidence="1" type="ORF">THAOC_07976</name>
</gene>
<dbReference type="eggNOG" id="KOG1550">
    <property type="taxonomic scope" value="Eukaryota"/>
</dbReference>
<dbReference type="SUPFAM" id="SSF81901">
    <property type="entry name" value="HCP-like"/>
    <property type="match status" value="1"/>
</dbReference>
<keyword evidence="2" id="KW-1185">Reference proteome</keyword>
<dbReference type="SMART" id="SM00671">
    <property type="entry name" value="SEL1"/>
    <property type="match status" value="3"/>
</dbReference>
<dbReference type="OrthoDB" id="40126at2759"/>
<dbReference type="Pfam" id="PF08238">
    <property type="entry name" value="Sel1"/>
    <property type="match status" value="3"/>
</dbReference>
<evidence type="ECO:0000313" key="1">
    <source>
        <dbReference type="EMBL" id="EJK70646.1"/>
    </source>
</evidence>
<dbReference type="EMBL" id="AGNL01008253">
    <property type="protein sequence ID" value="EJK70646.1"/>
    <property type="molecule type" value="Genomic_DNA"/>
</dbReference>
<dbReference type="InterPro" id="IPR052945">
    <property type="entry name" value="Mitotic_Regulator"/>
</dbReference>
<dbReference type="PANTHER" id="PTHR43628">
    <property type="entry name" value="ACTIVATOR OF C KINASE PROTEIN 1-RELATED"/>
    <property type="match status" value="1"/>
</dbReference>
<accession>K0TB36</accession>
<evidence type="ECO:0008006" key="3">
    <source>
        <dbReference type="Google" id="ProtNLM"/>
    </source>
</evidence>
<reference evidence="1 2" key="1">
    <citation type="journal article" date="2012" name="Genome Biol.">
        <title>Genome and low-iron response of an oceanic diatom adapted to chronic iron limitation.</title>
        <authorList>
            <person name="Lommer M."/>
            <person name="Specht M."/>
            <person name="Roy A.S."/>
            <person name="Kraemer L."/>
            <person name="Andreson R."/>
            <person name="Gutowska M.A."/>
            <person name="Wolf J."/>
            <person name="Bergner S.V."/>
            <person name="Schilhabel M.B."/>
            <person name="Klostermeier U.C."/>
            <person name="Beiko R.G."/>
            <person name="Rosenstiel P."/>
            <person name="Hippler M."/>
            <person name="Laroche J."/>
        </authorList>
    </citation>
    <scope>NUCLEOTIDE SEQUENCE [LARGE SCALE GENOMIC DNA]</scope>
    <source>
        <strain evidence="1 2">CCMP1005</strain>
    </source>
</reference>
<dbReference type="Gene3D" id="1.25.40.10">
    <property type="entry name" value="Tetratricopeptide repeat domain"/>
    <property type="match status" value="1"/>
</dbReference>
<sequence>MKKGRTRPEEDDCPICQLPLPLDGRQSKFRVCCMTLVCDGCILAARKRGMNDCPFCRAPRPKPSQTVSMIEKRVDAGDPVAIYHLGKHYADGSYGVTKDVTRAVELYERASELGSKGAHLNLGCLYLVGADVEKDTAKAIRHLEAAAVKGVVTARHNLGVVENNAGNYDLALQHYMIAAKMGDQDSLHNIKSMFMNGLVTKADYAEALRGQYSAAEEMRSPDRDEALALVERTN</sequence>
<evidence type="ECO:0000313" key="2">
    <source>
        <dbReference type="Proteomes" id="UP000266841"/>
    </source>
</evidence>
<protein>
    <recommendedName>
        <fullName evidence="3">RING-type domain-containing protein</fullName>
    </recommendedName>
</protein>